<dbReference type="Proteomes" id="UP001524502">
    <property type="component" value="Unassembled WGS sequence"/>
</dbReference>
<sequence>MMKNMIVHIPHASLYIPQEYKRAALISQKELEQENRFMCDYKIDQLLEDKSQSIIFPYSRLYCDVERFKDVVSEALRLRHLCR</sequence>
<dbReference type="SUPFAM" id="SSF53187">
    <property type="entry name" value="Zn-dependent exopeptidases"/>
    <property type="match status" value="1"/>
</dbReference>
<protein>
    <submittedName>
        <fullName evidence="1">N-formylglutamate amidohydrolase</fullName>
    </submittedName>
</protein>
<name>A0ABT1RR84_9FIRM</name>
<dbReference type="EMBL" id="JANFXK010000015">
    <property type="protein sequence ID" value="MCQ4637708.1"/>
    <property type="molecule type" value="Genomic_DNA"/>
</dbReference>
<dbReference type="Gene3D" id="3.40.630.40">
    <property type="entry name" value="Zn-dependent exopeptidases"/>
    <property type="match status" value="1"/>
</dbReference>
<comment type="caution">
    <text evidence="1">The sequence shown here is derived from an EMBL/GenBank/DDBJ whole genome shotgun (WGS) entry which is preliminary data.</text>
</comment>
<organism evidence="1 2">
    <name type="scientific">Anaerovorax odorimutans</name>
    <dbReference type="NCBI Taxonomy" id="109327"/>
    <lineage>
        <taxon>Bacteria</taxon>
        <taxon>Bacillati</taxon>
        <taxon>Bacillota</taxon>
        <taxon>Clostridia</taxon>
        <taxon>Peptostreptococcales</taxon>
        <taxon>Anaerovoracaceae</taxon>
        <taxon>Anaerovorax</taxon>
    </lineage>
</organism>
<proteinExistence type="predicted"/>
<gene>
    <name evidence="1" type="ORF">NE619_13320</name>
</gene>
<dbReference type="InterPro" id="IPR007709">
    <property type="entry name" value="N-FG_amidohydro"/>
</dbReference>
<evidence type="ECO:0000313" key="1">
    <source>
        <dbReference type="EMBL" id="MCQ4637708.1"/>
    </source>
</evidence>
<dbReference type="Pfam" id="PF05013">
    <property type="entry name" value="FGase"/>
    <property type="match status" value="1"/>
</dbReference>
<reference evidence="1 2" key="1">
    <citation type="submission" date="2022-06" db="EMBL/GenBank/DDBJ databases">
        <title>Isolation of gut microbiota from human fecal samples.</title>
        <authorList>
            <person name="Pamer E.G."/>
            <person name="Barat B."/>
            <person name="Waligurski E."/>
            <person name="Medina S."/>
            <person name="Paddock L."/>
            <person name="Mostad J."/>
        </authorList>
    </citation>
    <scope>NUCLEOTIDE SEQUENCE [LARGE SCALE GENOMIC DNA]</scope>
    <source>
        <strain evidence="1 2">SL.3.17</strain>
    </source>
</reference>
<accession>A0ABT1RR84</accession>
<keyword evidence="2" id="KW-1185">Reference proteome</keyword>
<evidence type="ECO:0000313" key="2">
    <source>
        <dbReference type="Proteomes" id="UP001524502"/>
    </source>
</evidence>
<dbReference type="RefSeq" id="WP_256132888.1">
    <property type="nucleotide sequence ID" value="NZ_JANFXK010000015.1"/>
</dbReference>